<dbReference type="Proteomes" id="UP000299102">
    <property type="component" value="Unassembled WGS sequence"/>
</dbReference>
<evidence type="ECO:0000313" key="2">
    <source>
        <dbReference type="Proteomes" id="UP000299102"/>
    </source>
</evidence>
<name>A0A4C1YHJ3_EUMVA</name>
<comment type="caution">
    <text evidence="1">The sequence shown here is derived from an EMBL/GenBank/DDBJ whole genome shotgun (WGS) entry which is preliminary data.</text>
</comment>
<dbReference type="EMBL" id="BGZK01001221">
    <property type="protein sequence ID" value="GBP74763.1"/>
    <property type="molecule type" value="Genomic_DNA"/>
</dbReference>
<evidence type="ECO:0000313" key="1">
    <source>
        <dbReference type="EMBL" id="GBP74763.1"/>
    </source>
</evidence>
<reference evidence="1 2" key="1">
    <citation type="journal article" date="2019" name="Commun. Biol.">
        <title>The bagworm genome reveals a unique fibroin gene that provides high tensile strength.</title>
        <authorList>
            <person name="Kono N."/>
            <person name="Nakamura H."/>
            <person name="Ohtoshi R."/>
            <person name="Tomita M."/>
            <person name="Numata K."/>
            <person name="Arakawa K."/>
        </authorList>
    </citation>
    <scope>NUCLEOTIDE SEQUENCE [LARGE SCALE GENOMIC DNA]</scope>
</reference>
<accession>A0A4C1YHJ3</accession>
<proteinExistence type="predicted"/>
<protein>
    <submittedName>
        <fullName evidence="1">Uncharacterized protein</fullName>
    </submittedName>
</protein>
<dbReference type="AlphaFoldDB" id="A0A4C1YHJ3"/>
<organism evidence="1 2">
    <name type="scientific">Eumeta variegata</name>
    <name type="common">Bagworm moth</name>
    <name type="synonym">Eumeta japonica</name>
    <dbReference type="NCBI Taxonomy" id="151549"/>
    <lineage>
        <taxon>Eukaryota</taxon>
        <taxon>Metazoa</taxon>
        <taxon>Ecdysozoa</taxon>
        <taxon>Arthropoda</taxon>
        <taxon>Hexapoda</taxon>
        <taxon>Insecta</taxon>
        <taxon>Pterygota</taxon>
        <taxon>Neoptera</taxon>
        <taxon>Endopterygota</taxon>
        <taxon>Lepidoptera</taxon>
        <taxon>Glossata</taxon>
        <taxon>Ditrysia</taxon>
        <taxon>Tineoidea</taxon>
        <taxon>Psychidae</taxon>
        <taxon>Oiketicinae</taxon>
        <taxon>Eumeta</taxon>
    </lineage>
</organism>
<sequence>MDEIMKAVKRMKVNKAAEYDTVWSETLRGDGDMVISLLYRLLNKCRKSHLVSNDWRKAVVVPLYKGKDARKEYSAMRTGNKIRIEIKRGIQMETRIDVGYESGWDTNSGTYIRTYIALVYERTPPIVIWAKGRAERTNRAAPLTRKGGGVSHPLFSREYKCRILCCASSFSHLSPSAATSELRVNETALQDFRFPYEYCTCMLAALHFVSLFPYALAKLDL</sequence>
<keyword evidence="2" id="KW-1185">Reference proteome</keyword>
<gene>
    <name evidence="1" type="ORF">EVAR_45091_1</name>
</gene>